<dbReference type="Proteomes" id="UP000267029">
    <property type="component" value="Unassembled WGS sequence"/>
</dbReference>
<keyword evidence="3" id="KW-1185">Reference proteome</keyword>
<sequence>MRIKLWISTFSKKRRPKKKKSDVEEIHPDYLMQAFYGDRLLSAAASDARSAGGMGGMSGKRKRRRLSSTTPMTASNRSMSAASTDQYQPEEAPDLNRPIDVWDGCTQSLKIASSRSGFASPVTGSTGRQHLWTNESHFHAGAAAASELLEDDTHGDEDEYGEDEKTVDSYDDDGLEEILNEVLNVPSGSVGVGALDDVNDCMLLDDFLSMAGNFANTSIGTQDAANPVAAPSVGVVHSSTTCFGAFNGPTSIKQRLAVPPAQGILPLGAFAEQPQKRAEQVVCVADPKTEIELSPSSIPEVVCVQHPDQSHPMFAEDIQNIASPRPQDSQQTCQQQPVVVAAPLASAKPVPQPQSEPQELPKLSAFAVDSLLSQFDTTGGGGSGAYVDLASDGPTPLPPPTPQPATTARTEPVLSQALSVTPYSHSTEGQSMLAAYPPHGIMSQQQRPHLYLQQQQQQEQQVDLSGSMVDPGVPPPLAHYPGSRPPMVWRQPVSHRFPQFKSQTAYVAANQQQQQHRQHLQMQHSFQAAVCRGDSPSIMSSAGAEAMSPKLRQSPLPVVYAQTPISSKSGMLPNQQLTTMLRQGKLFPSVRSSGGDLIDQRRRSTTTLSNFMQSGVAAKRPQSFTQPPRPFLHQLVHEQAIPPPSTLTHSSASPQVVSSHRFQGC</sequence>
<evidence type="ECO:0000313" key="3">
    <source>
        <dbReference type="Proteomes" id="UP000267029"/>
    </source>
</evidence>
<evidence type="ECO:0000313" key="2">
    <source>
        <dbReference type="EMBL" id="VDD78309.1"/>
    </source>
</evidence>
<feature type="compositionally biased region" description="Polar residues" evidence="1">
    <location>
        <begin position="646"/>
        <end position="665"/>
    </location>
</feature>
<gene>
    <name evidence="2" type="ORF">MCOS_LOCUS4312</name>
</gene>
<feature type="region of interest" description="Disordered" evidence="1">
    <location>
        <begin position="382"/>
        <end position="410"/>
    </location>
</feature>
<dbReference type="AlphaFoldDB" id="A0A0R3UBL3"/>
<accession>A0A0R3UBL3</accession>
<proteinExistence type="predicted"/>
<feature type="compositionally biased region" description="Polar residues" evidence="1">
    <location>
        <begin position="69"/>
        <end position="87"/>
    </location>
</feature>
<name>A0A0R3UBL3_MESCO</name>
<reference evidence="2 3" key="1">
    <citation type="submission" date="2018-10" db="EMBL/GenBank/DDBJ databases">
        <authorList>
            <consortium name="Pathogen Informatics"/>
        </authorList>
    </citation>
    <scope>NUCLEOTIDE SEQUENCE [LARGE SCALE GENOMIC DNA]</scope>
</reference>
<dbReference type="EMBL" id="UXSR01001480">
    <property type="protein sequence ID" value="VDD78309.1"/>
    <property type="molecule type" value="Genomic_DNA"/>
</dbReference>
<organism evidence="2 3">
    <name type="scientific">Mesocestoides corti</name>
    <name type="common">Flatworm</name>
    <dbReference type="NCBI Taxonomy" id="53468"/>
    <lineage>
        <taxon>Eukaryota</taxon>
        <taxon>Metazoa</taxon>
        <taxon>Spiralia</taxon>
        <taxon>Lophotrochozoa</taxon>
        <taxon>Platyhelminthes</taxon>
        <taxon>Cestoda</taxon>
        <taxon>Eucestoda</taxon>
        <taxon>Cyclophyllidea</taxon>
        <taxon>Mesocestoididae</taxon>
        <taxon>Mesocestoides</taxon>
    </lineage>
</organism>
<dbReference type="STRING" id="53468.A0A0R3UBL3"/>
<feature type="region of interest" description="Disordered" evidence="1">
    <location>
        <begin position="642"/>
        <end position="665"/>
    </location>
</feature>
<feature type="region of interest" description="Disordered" evidence="1">
    <location>
        <begin position="49"/>
        <end position="97"/>
    </location>
</feature>
<protein>
    <submittedName>
        <fullName evidence="2">Uncharacterized protein</fullName>
    </submittedName>
</protein>
<evidence type="ECO:0000256" key="1">
    <source>
        <dbReference type="SAM" id="MobiDB-lite"/>
    </source>
</evidence>